<dbReference type="EMBL" id="AFBI03000125">
    <property type="protein sequence ID" value="EJW01655.1"/>
    <property type="molecule type" value="Genomic_DNA"/>
</dbReference>
<dbReference type="Pfam" id="PF00439">
    <property type="entry name" value="Bromodomain"/>
    <property type="match status" value="1"/>
</dbReference>
<dbReference type="PANTHER" id="PTHR47343:SF1">
    <property type="entry name" value="TRANSCRIPTIONAL ACTIVATOR SPT7"/>
    <property type="match status" value="1"/>
</dbReference>
<reference evidence="5" key="2">
    <citation type="submission" date="2015-07" db="EMBL/GenBank/DDBJ databases">
        <title>Contrasting host-pathogen interactions and genome evolution in two generalist and specialist microsporidian pathogens of mosquitoes.</title>
        <authorList>
            <consortium name="The Broad Institute Genomics Platform"/>
            <consortium name="The Broad Institute Genome Sequencing Center for Infectious Disease"/>
            <person name="Cuomo C.A."/>
            <person name="Sanscrainte N.D."/>
            <person name="Goldberg J.M."/>
            <person name="Heiman D."/>
            <person name="Young S."/>
            <person name="Zeng Q."/>
            <person name="Becnel J.J."/>
            <person name="Birren B.W."/>
        </authorList>
    </citation>
    <scope>NUCLEOTIDE SEQUENCE [LARGE SCALE GENOMIC DNA]</scope>
    <source>
        <strain evidence="5">USNM 41457</strain>
    </source>
</reference>
<organism evidence="4 5">
    <name type="scientific">Edhazardia aedis (strain USNM 41457)</name>
    <name type="common">Microsporidian parasite</name>
    <dbReference type="NCBI Taxonomy" id="1003232"/>
    <lineage>
        <taxon>Eukaryota</taxon>
        <taxon>Fungi</taxon>
        <taxon>Fungi incertae sedis</taxon>
        <taxon>Microsporidia</taxon>
        <taxon>Edhazardia</taxon>
    </lineage>
</organism>
<dbReference type="PROSITE" id="PS50014">
    <property type="entry name" value="BROMODOMAIN_2"/>
    <property type="match status" value="1"/>
</dbReference>
<evidence type="ECO:0000313" key="4">
    <source>
        <dbReference type="EMBL" id="EJW01655.1"/>
    </source>
</evidence>
<dbReference type="GO" id="GO:0006357">
    <property type="term" value="P:regulation of transcription by RNA polymerase II"/>
    <property type="evidence" value="ECO:0007669"/>
    <property type="project" value="TreeGrafter"/>
</dbReference>
<dbReference type="InterPro" id="IPR031498">
    <property type="entry name" value="Bromo_TP-like"/>
</dbReference>
<reference evidence="4 5" key="1">
    <citation type="submission" date="2011-08" db="EMBL/GenBank/DDBJ databases">
        <authorList>
            <person name="Liu Z.J."/>
            <person name="Shi F.L."/>
            <person name="Lu J.Q."/>
            <person name="Li M."/>
            <person name="Wang Z.L."/>
        </authorList>
    </citation>
    <scope>NUCLEOTIDE SEQUENCE [LARGE SCALE GENOMIC DNA]</scope>
    <source>
        <strain evidence="4 5">USNM 41457</strain>
    </source>
</reference>
<keyword evidence="1 2" id="KW-0103">Bromodomain</keyword>
<dbReference type="InterPro" id="IPR001487">
    <property type="entry name" value="Bromodomain"/>
</dbReference>
<evidence type="ECO:0000256" key="1">
    <source>
        <dbReference type="ARBA" id="ARBA00023117"/>
    </source>
</evidence>
<proteinExistence type="predicted"/>
<dbReference type="OrthoDB" id="21449at2759"/>
<dbReference type="GO" id="GO:0005198">
    <property type="term" value="F:structural molecule activity"/>
    <property type="evidence" value="ECO:0007669"/>
    <property type="project" value="TreeGrafter"/>
</dbReference>
<accession>J9DGD2</accession>
<sequence>MKNPNLSHKKLQFKIMLDPTIYNLDVESDSQEEQNFMLSILKPFIDTELIESIFGTDIKKYTEILDTLKKYEPHCLPFLQKVPKHIENYYKIILNPMDLGKMTRKVKKYKCVDEFKADLDLIWDNCLTFNRPSLLTESAIKMRERSNELLCRFFKSKYGKNHHKLESSVKHNQQSSNVITHNTNLTSNQPQTNLNNDQSLENCKMETDVDNLNTKHTNLEDFIDPNDKNNSMIPVEQALTESNLDEKPKENVFKIIDEGISLPYYTNTINLITEKNNIDFDDVQNKKRKIYIDKSNDIENIKNIDLVDLMNHEVTKKLQTSALENKKEICTEIIQHSDILKPNSGDTIADNDAKYKYRIKEDKIKILKNYEPRSSHGMSKYLKSSENLPEINFIKNTFPNLPYPKHFIEYPLDEIKFDYQNIQVGTNSFFNHKRTEVFDFKKFNVNFNENCSKKILEQIICVVLSKLGYNRVQKRGVQILTDVLSNYTFKFLKRISNKFDDEKNTIEINDLVEIFGVFNNFDFAFAYDRFDELPSDEIIERDENILDNESLIDETIDEF</sequence>
<dbReference type="AlphaFoldDB" id="J9DGD2"/>
<dbReference type="InParanoid" id="J9DGD2"/>
<dbReference type="VEuPathDB" id="MicrosporidiaDB:EDEG_03799"/>
<dbReference type="STRING" id="1003232.J9DGD2"/>
<dbReference type="InterPro" id="IPR036427">
    <property type="entry name" value="Bromodomain-like_sf"/>
</dbReference>
<dbReference type="Gene3D" id="1.20.920.10">
    <property type="entry name" value="Bromodomain-like"/>
    <property type="match status" value="1"/>
</dbReference>
<dbReference type="GO" id="GO:0006325">
    <property type="term" value="P:chromatin organization"/>
    <property type="evidence" value="ECO:0007669"/>
    <property type="project" value="UniProtKB-ARBA"/>
</dbReference>
<dbReference type="SMART" id="SM00297">
    <property type="entry name" value="BROMO"/>
    <property type="match status" value="1"/>
</dbReference>
<dbReference type="InterPro" id="IPR037782">
    <property type="entry name" value="Spt7"/>
</dbReference>
<feature type="domain" description="Bromo" evidence="3">
    <location>
        <begin position="70"/>
        <end position="137"/>
    </location>
</feature>
<dbReference type="Proteomes" id="UP000003163">
    <property type="component" value="Unassembled WGS sequence"/>
</dbReference>
<gene>
    <name evidence="4" type="ORF">EDEG_03799</name>
</gene>
<evidence type="ECO:0000259" key="3">
    <source>
        <dbReference type="PROSITE" id="PS50014"/>
    </source>
</evidence>
<dbReference type="SUPFAM" id="SSF47370">
    <property type="entry name" value="Bromodomain"/>
    <property type="match status" value="1"/>
</dbReference>
<dbReference type="GO" id="GO:0046695">
    <property type="term" value="C:SLIK (SAGA-like) complex"/>
    <property type="evidence" value="ECO:0007669"/>
    <property type="project" value="InterPro"/>
</dbReference>
<dbReference type="GO" id="GO:0000124">
    <property type="term" value="C:SAGA complex"/>
    <property type="evidence" value="ECO:0007669"/>
    <property type="project" value="InterPro"/>
</dbReference>
<protein>
    <recommendedName>
        <fullName evidence="3">Bromo domain-containing protein</fullName>
    </recommendedName>
</protein>
<evidence type="ECO:0000313" key="5">
    <source>
        <dbReference type="Proteomes" id="UP000003163"/>
    </source>
</evidence>
<dbReference type="PANTHER" id="PTHR47343">
    <property type="entry name" value="TRANSCRIPTIONAL ACTIVATOR SPT7"/>
    <property type="match status" value="1"/>
</dbReference>
<keyword evidence="5" id="KW-1185">Reference proteome</keyword>
<evidence type="ECO:0000256" key="2">
    <source>
        <dbReference type="PROSITE-ProRule" id="PRU00035"/>
    </source>
</evidence>
<name>J9DGD2_EDHAE</name>
<dbReference type="Pfam" id="PF17027">
    <property type="entry name" value="Bromo_TP_like"/>
    <property type="match status" value="1"/>
</dbReference>
<comment type="caution">
    <text evidence="4">The sequence shown here is derived from an EMBL/GenBank/DDBJ whole genome shotgun (WGS) entry which is preliminary data.</text>
</comment>
<dbReference type="HOGENOM" id="CLU_487466_0_0_1"/>